<gene>
    <name evidence="2" type="ORF">GS398_15295</name>
</gene>
<reference evidence="2 3" key="1">
    <citation type="submission" date="2019-11" db="EMBL/GenBank/DDBJ databases">
        <title>Pedobacter sp. HMF7056 Genome sequencing and assembly.</title>
        <authorList>
            <person name="Kang H."/>
            <person name="Kim H."/>
            <person name="Joh K."/>
        </authorList>
    </citation>
    <scope>NUCLEOTIDE SEQUENCE [LARGE SCALE GENOMIC DNA]</scope>
    <source>
        <strain evidence="2 3">HMF7056</strain>
    </source>
</reference>
<dbReference type="PROSITE" id="PS51781">
    <property type="entry name" value="SH3B"/>
    <property type="match status" value="1"/>
</dbReference>
<dbReference type="AlphaFoldDB" id="A0A7K1Y0P7"/>
<accession>A0A7K1Y0P7</accession>
<evidence type="ECO:0000313" key="3">
    <source>
        <dbReference type="Proteomes" id="UP000451233"/>
    </source>
</evidence>
<dbReference type="Gene3D" id="2.30.30.40">
    <property type="entry name" value="SH3 Domains"/>
    <property type="match status" value="1"/>
</dbReference>
<organism evidence="2 3">
    <name type="scientific">Hufsiella ginkgonis</name>
    <dbReference type="NCBI Taxonomy" id="2695274"/>
    <lineage>
        <taxon>Bacteria</taxon>
        <taxon>Pseudomonadati</taxon>
        <taxon>Bacteroidota</taxon>
        <taxon>Sphingobacteriia</taxon>
        <taxon>Sphingobacteriales</taxon>
        <taxon>Sphingobacteriaceae</taxon>
        <taxon>Hufsiella</taxon>
    </lineage>
</organism>
<protein>
    <submittedName>
        <fullName evidence="2">SH3 domain-containing protein</fullName>
    </submittedName>
</protein>
<proteinExistence type="predicted"/>
<comment type="caution">
    <text evidence="2">The sequence shown here is derived from an EMBL/GenBank/DDBJ whole genome shotgun (WGS) entry which is preliminary data.</text>
</comment>
<dbReference type="InterPro" id="IPR007055">
    <property type="entry name" value="BON_dom"/>
</dbReference>
<sequence length="149" mass="16338">MGLFDEVNKAVVNQQQVNDYAALLQKSGITVTNLKAVNAGGKLTVSGVVADMQSAEKAVELLKTQAGVTEVVNLLEMEDLTAKNIKMRVATNESNLNIRKGPGTEFEIVGKAAHNSTVQLIKRMYNDWYYIKTEQGVEGFSAKNYLQQV</sequence>
<dbReference type="Pfam" id="PF04972">
    <property type="entry name" value="BON"/>
    <property type="match status" value="1"/>
</dbReference>
<name>A0A7K1Y0P7_9SPHI</name>
<keyword evidence="3" id="KW-1185">Reference proteome</keyword>
<evidence type="ECO:0000259" key="1">
    <source>
        <dbReference type="PROSITE" id="PS51781"/>
    </source>
</evidence>
<dbReference type="EMBL" id="WVHS01000003">
    <property type="protein sequence ID" value="MXV16667.1"/>
    <property type="molecule type" value="Genomic_DNA"/>
</dbReference>
<dbReference type="Pfam" id="PF08239">
    <property type="entry name" value="SH3_3"/>
    <property type="match status" value="1"/>
</dbReference>
<dbReference type="RefSeq" id="WP_160907645.1">
    <property type="nucleotide sequence ID" value="NZ_WVHS01000003.1"/>
</dbReference>
<feature type="domain" description="SH3b" evidence="1">
    <location>
        <begin position="85"/>
        <end position="149"/>
    </location>
</feature>
<dbReference type="Proteomes" id="UP000451233">
    <property type="component" value="Unassembled WGS sequence"/>
</dbReference>
<dbReference type="InterPro" id="IPR003646">
    <property type="entry name" value="SH3-like_bac-type"/>
</dbReference>
<evidence type="ECO:0000313" key="2">
    <source>
        <dbReference type="EMBL" id="MXV16667.1"/>
    </source>
</evidence>